<feature type="signal peptide" evidence="1">
    <location>
        <begin position="1"/>
        <end position="17"/>
    </location>
</feature>
<reference evidence="2 3" key="1">
    <citation type="submission" date="2017-12" db="EMBL/GenBank/DDBJ databases">
        <authorList>
            <consortium name="DOE Joint Genome Institute"/>
            <person name="Haridas S."/>
            <person name="Kjaerbolling I."/>
            <person name="Vesth T.C."/>
            <person name="Frisvad J.C."/>
            <person name="Nybo J.L."/>
            <person name="Theobald S."/>
            <person name="Kuo A."/>
            <person name="Bowyer P."/>
            <person name="Matsuda Y."/>
            <person name="Mondo S."/>
            <person name="Lyhne E.K."/>
            <person name="Kogle M.E."/>
            <person name="Clum A."/>
            <person name="Lipzen A."/>
            <person name="Salamov A."/>
            <person name="Ngan C.Y."/>
            <person name="Daum C."/>
            <person name="Chiniquy J."/>
            <person name="Barry K."/>
            <person name="LaButti K."/>
            <person name="Simmons B.A."/>
            <person name="Magnuson J.K."/>
            <person name="Mortensen U.H."/>
            <person name="Larsen T.O."/>
            <person name="Grigoriev I.V."/>
            <person name="Baker S.E."/>
            <person name="Andersen M.R."/>
            <person name="Nordberg H.P."/>
            <person name="Cantor M.N."/>
            <person name="Hua S.X."/>
        </authorList>
    </citation>
    <scope>NUCLEOTIDE SEQUENCE [LARGE SCALE GENOMIC DNA]</scope>
    <source>
        <strain evidence="2 3">CBS 102.13</strain>
    </source>
</reference>
<sequence>MKLISVISLSLIGLAVAMPGIEKRCLKEGTACSVDSDCCDNMGCAQVDDDKLCMSISK</sequence>
<evidence type="ECO:0000313" key="3">
    <source>
        <dbReference type="Proteomes" id="UP000234585"/>
    </source>
</evidence>
<organism evidence="2 3">
    <name type="scientific">Aspergillus candidus</name>
    <dbReference type="NCBI Taxonomy" id="41067"/>
    <lineage>
        <taxon>Eukaryota</taxon>
        <taxon>Fungi</taxon>
        <taxon>Dikarya</taxon>
        <taxon>Ascomycota</taxon>
        <taxon>Pezizomycotina</taxon>
        <taxon>Eurotiomycetes</taxon>
        <taxon>Eurotiomycetidae</taxon>
        <taxon>Eurotiales</taxon>
        <taxon>Aspergillaceae</taxon>
        <taxon>Aspergillus</taxon>
        <taxon>Aspergillus subgen. Circumdati</taxon>
    </lineage>
</organism>
<evidence type="ECO:0000256" key="1">
    <source>
        <dbReference type="SAM" id="SignalP"/>
    </source>
</evidence>
<dbReference type="AlphaFoldDB" id="A0A2I2EXZ5"/>
<gene>
    <name evidence="2" type="ORF">BDW47DRAFT_130087</name>
</gene>
<name>A0A2I2EXZ5_ASPCN</name>
<dbReference type="EMBL" id="KZ559216">
    <property type="protein sequence ID" value="PLB33257.1"/>
    <property type="molecule type" value="Genomic_DNA"/>
</dbReference>
<protein>
    <submittedName>
        <fullName evidence="2">Uncharacterized protein</fullName>
    </submittedName>
</protein>
<keyword evidence="3" id="KW-1185">Reference proteome</keyword>
<accession>A0A2I2EXZ5</accession>
<keyword evidence="1" id="KW-0732">Signal</keyword>
<proteinExistence type="predicted"/>
<evidence type="ECO:0000313" key="2">
    <source>
        <dbReference type="EMBL" id="PLB33257.1"/>
    </source>
</evidence>
<feature type="chain" id="PRO_5014160172" evidence="1">
    <location>
        <begin position="18"/>
        <end position="58"/>
    </location>
</feature>
<dbReference type="Proteomes" id="UP000234585">
    <property type="component" value="Unassembled WGS sequence"/>
</dbReference>
<dbReference type="RefSeq" id="XP_024667269.1">
    <property type="nucleotide sequence ID" value="XM_024817059.1"/>
</dbReference>
<dbReference type="GeneID" id="36524219"/>